<comment type="caution">
    <text evidence="10">The sequence shown here is derived from an EMBL/GenBank/DDBJ whole genome shotgun (WGS) entry which is preliminary data.</text>
</comment>
<gene>
    <name evidence="10" type="ORF">D5086_0000082180</name>
</gene>
<organism evidence="10">
    <name type="scientific">Populus alba</name>
    <name type="common">White poplar</name>
    <dbReference type="NCBI Taxonomy" id="43335"/>
    <lineage>
        <taxon>Eukaryota</taxon>
        <taxon>Viridiplantae</taxon>
        <taxon>Streptophyta</taxon>
        <taxon>Embryophyta</taxon>
        <taxon>Tracheophyta</taxon>
        <taxon>Spermatophyta</taxon>
        <taxon>Magnoliopsida</taxon>
        <taxon>eudicotyledons</taxon>
        <taxon>Gunneridae</taxon>
        <taxon>Pentapetalae</taxon>
        <taxon>rosids</taxon>
        <taxon>fabids</taxon>
        <taxon>Malpighiales</taxon>
        <taxon>Salicaceae</taxon>
        <taxon>Saliceae</taxon>
        <taxon>Populus</taxon>
    </lineage>
</organism>
<evidence type="ECO:0000256" key="3">
    <source>
        <dbReference type="ARBA" id="ARBA00022490"/>
    </source>
</evidence>
<evidence type="ECO:0000259" key="9">
    <source>
        <dbReference type="Pfam" id="PF18117"/>
    </source>
</evidence>
<dbReference type="Pfam" id="PF01764">
    <property type="entry name" value="Lipase_3"/>
    <property type="match status" value="1"/>
</dbReference>
<dbReference type="PANTHER" id="PTHR46898">
    <property type="entry name" value="SENESCENCE-ASSOCIATED CARBOXYLESTERASE 101"/>
    <property type="match status" value="1"/>
</dbReference>
<feature type="coiled-coil region" evidence="7">
    <location>
        <begin position="347"/>
        <end position="374"/>
    </location>
</feature>
<evidence type="ECO:0000259" key="8">
    <source>
        <dbReference type="Pfam" id="PF01764"/>
    </source>
</evidence>
<sequence length="618" mass="69927">MLTLDDVMIEDEAAQVGAGESDIPPAAFLSTPRMSQFPQFISGLDLANLVVTGDLLQLSCGAVRDLHAETNPNQQLPVRHKLVSQSNCTTIAFATSPLCAKDHVLQGGDLVSSSALKEQGFPLFESLCSKGNPSFSVHRAAITLFKAYFQELSLLRTQIHDSKTGELLLNSPLIVTGHSLGGSIASLFTLWLLDNIKRTSNRNKLPLCITFGSPLLGDQGLQRAISEHSKWNSFFLHVAANKDLVPRIFSTSQPSPRCKPFGTFFFCSELGCNCVDDPEVVSMLLRSTTSQVSAEEMGIDDYSGIVKRLKSRLILREDSQLGRPVLPPLRLGIILQLKAIGVDITAEQQQNNSINDLISELESHENRRAQQMKSIDGIEKLNRVKIKMAYLEWYKKDCKAKGIGYYDSYKNLNSFSDNDVTKFKKLLTNYWRKLVEDAERKPQKEGASMRETWLYAGTNYRRMVEPLDIAEYYKQKGKRDYQTNGRSKHYILLEQWQKERAEKLAGAPNDKKKQNVAGNLTEDSCFWMNVEEALISCKQLKDGSDVEKQSAREHLSVFEQYVMDEINNYAVSPEIFLEKSSFVNWWKDFQEIIETSHDSPLSGFMKKCRYRQYEKGQF</sequence>
<evidence type="ECO:0000313" key="10">
    <source>
        <dbReference type="EMBL" id="TKS10542.1"/>
    </source>
</evidence>
<name>A0A4U5QIU5_POPAL</name>
<feature type="domain" description="Fungal lipase-type" evidence="8">
    <location>
        <begin position="134"/>
        <end position="250"/>
    </location>
</feature>
<keyword evidence="3" id="KW-0963">Cytoplasm</keyword>
<keyword evidence="6" id="KW-0539">Nucleus</keyword>
<dbReference type="STRING" id="43335.A0A4U5QIU5"/>
<evidence type="ECO:0000256" key="5">
    <source>
        <dbReference type="ARBA" id="ARBA00022821"/>
    </source>
</evidence>
<dbReference type="InterPro" id="IPR029058">
    <property type="entry name" value="AB_hydrolase_fold"/>
</dbReference>
<evidence type="ECO:0000256" key="4">
    <source>
        <dbReference type="ARBA" id="ARBA00022801"/>
    </source>
</evidence>
<protein>
    <submittedName>
        <fullName evidence="10">Senescence-associated carboxylesterase 101-like isoform X3</fullName>
    </submittedName>
</protein>
<dbReference type="Pfam" id="PF18117">
    <property type="entry name" value="EDS1_EP"/>
    <property type="match status" value="1"/>
</dbReference>
<evidence type="ECO:0000256" key="2">
    <source>
        <dbReference type="ARBA" id="ARBA00004496"/>
    </source>
</evidence>
<keyword evidence="4" id="KW-0378">Hydrolase</keyword>
<keyword evidence="5" id="KW-0611">Plant defense</keyword>
<feature type="domain" description="EDS1 EP" evidence="9">
    <location>
        <begin position="390"/>
        <end position="602"/>
    </location>
</feature>
<reference evidence="10" key="1">
    <citation type="submission" date="2018-10" db="EMBL/GenBank/DDBJ databases">
        <title>Population genomic analysis revealed the cold adaptation of white poplar.</title>
        <authorList>
            <person name="Liu Y.-J."/>
        </authorList>
    </citation>
    <scope>NUCLEOTIDE SEQUENCE [LARGE SCALE GENOMIC DNA]</scope>
    <source>
        <strain evidence="10">PAL-ZL1</strain>
    </source>
</reference>
<dbReference type="GO" id="GO:0005634">
    <property type="term" value="C:nucleus"/>
    <property type="evidence" value="ECO:0007669"/>
    <property type="project" value="UniProtKB-SubCell"/>
</dbReference>
<dbReference type="InterPro" id="IPR041266">
    <property type="entry name" value="EDS1_EP"/>
</dbReference>
<dbReference type="InterPro" id="IPR044603">
    <property type="entry name" value="SAG101-like"/>
</dbReference>
<dbReference type="GO" id="GO:0052689">
    <property type="term" value="F:carboxylic ester hydrolase activity"/>
    <property type="evidence" value="ECO:0007669"/>
    <property type="project" value="InterPro"/>
</dbReference>
<dbReference type="EMBL" id="RCHU01000229">
    <property type="protein sequence ID" value="TKS10542.1"/>
    <property type="molecule type" value="Genomic_DNA"/>
</dbReference>
<accession>A0A4U5QIU5</accession>
<dbReference type="GO" id="GO:0006952">
    <property type="term" value="P:defense response"/>
    <property type="evidence" value="ECO:0007669"/>
    <property type="project" value="UniProtKB-KW"/>
</dbReference>
<dbReference type="PANTHER" id="PTHR46898:SF3">
    <property type="entry name" value="FUNGAL LIPASE-LIKE DOMAIN-CONTAINING PROTEIN"/>
    <property type="match status" value="1"/>
</dbReference>
<proteinExistence type="predicted"/>
<dbReference type="SUPFAM" id="SSF53474">
    <property type="entry name" value="alpha/beta-Hydrolases"/>
    <property type="match status" value="1"/>
</dbReference>
<dbReference type="InterPro" id="IPR002921">
    <property type="entry name" value="Fungal_lipase-type"/>
</dbReference>
<dbReference type="GO" id="GO:0006629">
    <property type="term" value="P:lipid metabolic process"/>
    <property type="evidence" value="ECO:0007669"/>
    <property type="project" value="InterPro"/>
</dbReference>
<keyword evidence="7" id="KW-0175">Coiled coil</keyword>
<comment type="subcellular location">
    <subcellularLocation>
        <location evidence="2">Cytoplasm</location>
    </subcellularLocation>
    <subcellularLocation>
        <location evidence="1">Nucleus</location>
    </subcellularLocation>
</comment>
<evidence type="ECO:0000256" key="6">
    <source>
        <dbReference type="ARBA" id="ARBA00023242"/>
    </source>
</evidence>
<dbReference type="Gene3D" id="3.40.50.1820">
    <property type="entry name" value="alpha/beta hydrolase"/>
    <property type="match status" value="1"/>
</dbReference>
<evidence type="ECO:0000256" key="1">
    <source>
        <dbReference type="ARBA" id="ARBA00004123"/>
    </source>
</evidence>
<dbReference type="AlphaFoldDB" id="A0A4U5QIU5"/>
<evidence type="ECO:0000256" key="7">
    <source>
        <dbReference type="SAM" id="Coils"/>
    </source>
</evidence>
<dbReference type="GO" id="GO:0005737">
    <property type="term" value="C:cytoplasm"/>
    <property type="evidence" value="ECO:0007669"/>
    <property type="project" value="UniProtKB-SubCell"/>
</dbReference>